<organism evidence="2 3">
    <name type="scientific">Cloacimonas acidaminovorans (strain Evry)</name>
    <dbReference type="NCBI Taxonomy" id="459349"/>
    <lineage>
        <taxon>Bacteria</taxon>
        <taxon>Pseudomonadati</taxon>
        <taxon>Candidatus Cloacimonadota</taxon>
        <taxon>Candidatus Cloacimonadia</taxon>
        <taxon>Candidatus Cloacimonadales</taxon>
        <taxon>Candidatus Cloacimonadaceae</taxon>
        <taxon>Candidatus Cloacimonas</taxon>
    </lineage>
</organism>
<gene>
    <name evidence="2" type="ordered locus">CLOAM1271</name>
</gene>
<proteinExistence type="predicted"/>
<keyword evidence="1" id="KW-1133">Transmembrane helix</keyword>
<name>B0VIJ0_CLOAI</name>
<keyword evidence="1" id="KW-0812">Transmembrane</keyword>
<evidence type="ECO:0000313" key="2">
    <source>
        <dbReference type="EMBL" id="CAO81131.1"/>
    </source>
</evidence>
<protein>
    <submittedName>
        <fullName evidence="2">Uncharacterized protein</fullName>
    </submittedName>
</protein>
<evidence type="ECO:0000313" key="3">
    <source>
        <dbReference type="Proteomes" id="UP000002019"/>
    </source>
</evidence>
<dbReference type="Proteomes" id="UP000002019">
    <property type="component" value="Chromosome"/>
</dbReference>
<keyword evidence="1" id="KW-0472">Membrane</keyword>
<dbReference type="AlphaFoldDB" id="B0VIJ0"/>
<accession>B0VIJ0</accession>
<evidence type="ECO:0000256" key="1">
    <source>
        <dbReference type="SAM" id="Phobius"/>
    </source>
</evidence>
<sequence length="164" mass="18651">MPDNVKNESAVNTKKAPKMADFSTRVSLVELIMILMLVGLVFVFYFGMKQLQIDKANEAIAQEKFENIIPTFQKIIEAMEAYRKADEFGDYPAFLEELNLGDINTNDFKFEYSADTYTITAITQPAFGKAGIKVIYNLSDKSFTVEDPTPDKKPTIKDEWLPQE</sequence>
<reference evidence="2 3" key="1">
    <citation type="journal article" date="2008" name="J. Bacteriol.">
        <title>'Candidatus Cloacamonas acidaminovorans': genome sequence reconstruction provides a first glimpse of a new bacterial division.</title>
        <authorList>
            <person name="Pelletier E."/>
            <person name="Kreimeyer A."/>
            <person name="Bocs S."/>
            <person name="Rouy Z."/>
            <person name="Gyapay G."/>
            <person name="Chouari R."/>
            <person name="Riviere D."/>
            <person name="Ganesan A."/>
            <person name="Daegelen P."/>
            <person name="Sghir A."/>
            <person name="Cohen G.N."/>
            <person name="Medigue C."/>
            <person name="Weissenbach J."/>
            <person name="Le Paslier D."/>
        </authorList>
    </citation>
    <scope>NUCLEOTIDE SEQUENCE [LARGE SCALE GENOMIC DNA]</scope>
    <source>
        <strain evidence="3">Evry</strain>
    </source>
</reference>
<dbReference type="RefSeq" id="WP_015424989.1">
    <property type="nucleotide sequence ID" value="NC_020449.1"/>
</dbReference>
<dbReference type="STRING" id="459349.CLOAM1271"/>
<dbReference type="EMBL" id="CU466930">
    <property type="protein sequence ID" value="CAO81131.1"/>
    <property type="molecule type" value="Genomic_DNA"/>
</dbReference>
<dbReference type="HOGENOM" id="CLU_1616100_0_0_0"/>
<dbReference type="OrthoDB" id="9896306at2"/>
<feature type="transmembrane region" description="Helical" evidence="1">
    <location>
        <begin position="26"/>
        <end position="46"/>
    </location>
</feature>
<dbReference type="KEGG" id="caci:CLOAM1271"/>
<keyword evidence="3" id="KW-1185">Reference proteome</keyword>